<evidence type="ECO:0000256" key="2">
    <source>
        <dbReference type="SAM" id="Phobius"/>
    </source>
</evidence>
<feature type="transmembrane region" description="Helical" evidence="2">
    <location>
        <begin position="32"/>
        <end position="56"/>
    </location>
</feature>
<sequence>MTKEERAEKWSRGIPEMECLTQQEKEEICRRVTFQLLVLTGLLAGAALCCLSFLSLEDPAFFDVLNHSADKVNEIHKNVHSMAKRQGAAVMSLPYVLPLVLPIVIPVLAVVYFLKKPLLRREAGKLSQRWRLETDVNTTVQFASEDIKKTMELLQKDDVQYLILTPPAPVMGSLFMQTAHDEGDLFTLEISKAEEDGNVIYGKARQTGEQVLYALQNYRNRNIIPDTSGWEKLYTLKDTPDKGNSGEPAHTPAGGQDGADTFLHKFREEGELLNYIYWAFDEKPYTSPAAFSEDVKNYIEDNRKNWKPEETAVKAGKVYIVYEAFLSGKEELLANEMVIDESDLDEENRIDGLFQADIEALLSANNGSFFTSGELLMKVHNQLAGKDLGDHYFFEGLERVETEDGIPRWRVRLGS</sequence>
<evidence type="ECO:0000256" key="1">
    <source>
        <dbReference type="SAM" id="MobiDB-lite"/>
    </source>
</evidence>
<reference evidence="3" key="1">
    <citation type="submission" date="2020-04" db="EMBL/GenBank/DDBJ databases">
        <title>Deep metagenomics examines the oral microbiome during advanced dental caries in children, revealing novel taxa and co-occurrences with host molecules.</title>
        <authorList>
            <person name="Baker J.L."/>
            <person name="Morton J.T."/>
            <person name="Dinis M."/>
            <person name="Alvarez R."/>
            <person name="Tran N.C."/>
            <person name="Knight R."/>
            <person name="Edlund A."/>
        </authorList>
    </citation>
    <scope>NUCLEOTIDE SEQUENCE</scope>
    <source>
        <strain evidence="3">JCVI_32_bin.14</strain>
    </source>
</reference>
<dbReference type="AlphaFoldDB" id="A0A930FPK3"/>
<gene>
    <name evidence="3" type="ORF">HXL70_06180</name>
</gene>
<proteinExistence type="predicted"/>
<accession>A0A930FPK3</accession>
<protein>
    <submittedName>
        <fullName evidence="3">Uncharacterized protein</fullName>
    </submittedName>
</protein>
<keyword evidence="2" id="KW-1133">Transmembrane helix</keyword>
<dbReference type="EMBL" id="JABZMK010000037">
    <property type="protein sequence ID" value="MBF1129616.1"/>
    <property type="molecule type" value="Genomic_DNA"/>
</dbReference>
<comment type="caution">
    <text evidence="3">The sequence shown here is derived from an EMBL/GenBank/DDBJ whole genome shotgun (WGS) entry which is preliminary data.</text>
</comment>
<name>A0A930FPK3_9FIRM</name>
<feature type="region of interest" description="Disordered" evidence="1">
    <location>
        <begin position="236"/>
        <end position="260"/>
    </location>
</feature>
<evidence type="ECO:0000313" key="4">
    <source>
        <dbReference type="Proteomes" id="UP000757890"/>
    </source>
</evidence>
<keyword evidence="2" id="KW-0812">Transmembrane</keyword>
<keyword evidence="2" id="KW-0472">Membrane</keyword>
<evidence type="ECO:0000313" key="3">
    <source>
        <dbReference type="EMBL" id="MBF1129616.1"/>
    </source>
</evidence>
<feature type="transmembrane region" description="Helical" evidence="2">
    <location>
        <begin position="95"/>
        <end position="114"/>
    </location>
</feature>
<organism evidence="3 4">
    <name type="scientific">Dialister invisus</name>
    <dbReference type="NCBI Taxonomy" id="218538"/>
    <lineage>
        <taxon>Bacteria</taxon>
        <taxon>Bacillati</taxon>
        <taxon>Bacillota</taxon>
        <taxon>Negativicutes</taxon>
        <taxon>Veillonellales</taxon>
        <taxon>Veillonellaceae</taxon>
        <taxon>Dialister</taxon>
    </lineage>
</organism>
<dbReference type="Proteomes" id="UP000757890">
    <property type="component" value="Unassembled WGS sequence"/>
</dbReference>